<keyword evidence="1" id="KW-0175">Coiled coil</keyword>
<dbReference type="Proteomes" id="UP001163105">
    <property type="component" value="Unassembled WGS sequence"/>
</dbReference>
<feature type="coiled-coil region" evidence="1">
    <location>
        <begin position="254"/>
        <end position="285"/>
    </location>
</feature>
<organism evidence="3 4">
    <name type="scientific">Purpureocillium lavendulum</name>
    <dbReference type="NCBI Taxonomy" id="1247861"/>
    <lineage>
        <taxon>Eukaryota</taxon>
        <taxon>Fungi</taxon>
        <taxon>Dikarya</taxon>
        <taxon>Ascomycota</taxon>
        <taxon>Pezizomycotina</taxon>
        <taxon>Sordariomycetes</taxon>
        <taxon>Hypocreomycetidae</taxon>
        <taxon>Hypocreales</taxon>
        <taxon>Ophiocordycipitaceae</taxon>
        <taxon>Purpureocillium</taxon>
    </lineage>
</organism>
<evidence type="ECO:0000313" key="3">
    <source>
        <dbReference type="EMBL" id="KAJ6437279.1"/>
    </source>
</evidence>
<proteinExistence type="predicted"/>
<dbReference type="AlphaFoldDB" id="A0AB34FE14"/>
<feature type="region of interest" description="Disordered" evidence="2">
    <location>
        <begin position="1"/>
        <end position="88"/>
    </location>
</feature>
<feature type="coiled-coil region" evidence="1">
    <location>
        <begin position="201"/>
        <end position="228"/>
    </location>
</feature>
<keyword evidence="3" id="KW-0969">Cilium</keyword>
<dbReference type="EMBL" id="JAQHRD010000013">
    <property type="protein sequence ID" value="KAJ6437279.1"/>
    <property type="molecule type" value="Genomic_DNA"/>
</dbReference>
<keyword evidence="4" id="KW-1185">Reference proteome</keyword>
<keyword evidence="3" id="KW-0282">Flagellum</keyword>
<gene>
    <name evidence="3" type="ORF">O9K51_10253</name>
</gene>
<accession>A0AB34FE14</accession>
<comment type="caution">
    <text evidence="3">The sequence shown here is derived from an EMBL/GenBank/DDBJ whole genome shotgun (WGS) entry which is preliminary data.</text>
</comment>
<keyword evidence="3" id="KW-0966">Cell projection</keyword>
<name>A0AB34FE14_9HYPO</name>
<reference evidence="3" key="1">
    <citation type="submission" date="2023-01" db="EMBL/GenBank/DDBJ databases">
        <title>The growth and conidiation of Purpureocillium lavendulum are regulated by nitrogen source and histone H3K14 acetylation.</title>
        <authorList>
            <person name="Tang P."/>
            <person name="Han J."/>
            <person name="Zhang C."/>
            <person name="Tang P."/>
            <person name="Qi F."/>
            <person name="Zhang K."/>
            <person name="Liang L."/>
        </authorList>
    </citation>
    <scope>NUCLEOTIDE SEQUENCE</scope>
    <source>
        <strain evidence="3">YMF1.00683</strain>
    </source>
</reference>
<protein>
    <submittedName>
        <fullName evidence="3">Flagellar fliJ protein domain-containing protein</fullName>
    </submittedName>
</protein>
<sequence length="295" mass="33188">MAPPTNNPKVRRTRKKAAPKRNVAMQSLPTKKPGESSSLRARLRSAKTVPDAEQPVSVSNLRARLRSVDSVPDVKPKAEAPAASNSIEELSQTLRASFNLTSTSGSSSKVTKAPKKAQQEHEAVKKLKELFAKYGLDLYKKAADDIVKAHTTIDGRTQEVSIQSSKFVSEASKLYSNVTAPLSKTRCHGDKVPSATVEAHLSNLLSGLKDAQKQLEDLQKQWEETFVEECDAWREYYELQRKWQLEDLDLERDISQLKSDIRAINREYEEKMDEVEAKCKADLQAESTRLFKSWE</sequence>
<evidence type="ECO:0000256" key="2">
    <source>
        <dbReference type="SAM" id="MobiDB-lite"/>
    </source>
</evidence>
<feature type="compositionally biased region" description="Basic residues" evidence="2">
    <location>
        <begin position="9"/>
        <end position="19"/>
    </location>
</feature>
<evidence type="ECO:0000256" key="1">
    <source>
        <dbReference type="SAM" id="Coils"/>
    </source>
</evidence>
<evidence type="ECO:0000313" key="4">
    <source>
        <dbReference type="Proteomes" id="UP001163105"/>
    </source>
</evidence>